<proteinExistence type="inferred from homology"/>
<dbReference type="PANTHER" id="PTHR47955:SF22">
    <property type="entry name" value="CYTOCHROME P450 83B1-LIKE"/>
    <property type="match status" value="1"/>
</dbReference>
<evidence type="ECO:0000256" key="2">
    <source>
        <dbReference type="ARBA" id="ARBA00004167"/>
    </source>
</evidence>
<sequence length="147" mass="16920">MAWIWIFAPYDGYWREMRKICVLHPFSSKRVQSFRSIREDEVSRIIEKISKSASAAKLTDLSETVMLLTSNIICRTAFGKRYEDKGYDRSRFHGLLNDAQAMMGSFFFTDHFPSMGWVDKLTDLIAQAGEEFQGIGFVLPGSHRRAP</sequence>
<reference evidence="12 13" key="1">
    <citation type="journal article" date="2023" name="Hortic Res">
        <title>The complete reference genome for grapevine (Vitis vinifera L.) genetics and breeding.</title>
        <authorList>
            <person name="Shi X."/>
            <person name="Cao S."/>
            <person name="Wang X."/>
            <person name="Huang S."/>
            <person name="Wang Y."/>
            <person name="Liu Z."/>
            <person name="Liu W."/>
            <person name="Leng X."/>
            <person name="Peng Y."/>
            <person name="Wang N."/>
            <person name="Wang Y."/>
            <person name="Ma Z."/>
            <person name="Xu X."/>
            <person name="Zhang F."/>
            <person name="Xue H."/>
            <person name="Zhong H."/>
            <person name="Wang Y."/>
            <person name="Zhang K."/>
            <person name="Velt A."/>
            <person name="Avia K."/>
            <person name="Holtgrawe D."/>
            <person name="Grimplet J."/>
            <person name="Matus J.T."/>
            <person name="Ware D."/>
            <person name="Wu X."/>
            <person name="Wang H."/>
            <person name="Liu C."/>
            <person name="Fang Y."/>
            <person name="Rustenholz C."/>
            <person name="Cheng Z."/>
            <person name="Xiao H."/>
            <person name="Zhou Y."/>
        </authorList>
    </citation>
    <scope>NUCLEOTIDE SEQUENCE [LARGE SCALE GENOMIC DNA]</scope>
    <source>
        <strain evidence="13">cv. Pinot noir / PN40024</strain>
        <tissue evidence="12">Leaf</tissue>
    </source>
</reference>
<keyword evidence="10" id="KW-0503">Monooxygenase</keyword>
<dbReference type="PANTHER" id="PTHR47955">
    <property type="entry name" value="CYTOCHROME P450 FAMILY 71 PROTEIN"/>
    <property type="match status" value="1"/>
</dbReference>
<keyword evidence="9" id="KW-0408">Iron</keyword>
<comment type="subcellular location">
    <subcellularLocation>
        <location evidence="2">Membrane</location>
        <topology evidence="2">Single-pass membrane protein</topology>
    </subcellularLocation>
</comment>
<accession>A0ABY9DRK7</accession>
<evidence type="ECO:0000313" key="12">
    <source>
        <dbReference type="EMBL" id="WKA10250.1"/>
    </source>
</evidence>
<dbReference type="Pfam" id="PF00067">
    <property type="entry name" value="p450"/>
    <property type="match status" value="1"/>
</dbReference>
<gene>
    <name evidence="12" type="ORF">VitviT2T_027830</name>
</gene>
<dbReference type="InterPro" id="IPR036396">
    <property type="entry name" value="Cyt_P450_sf"/>
</dbReference>
<comment type="cofactor">
    <cofactor evidence="1">
        <name>heme</name>
        <dbReference type="ChEBI" id="CHEBI:30413"/>
    </cofactor>
</comment>
<dbReference type="EMBL" id="CP126665">
    <property type="protein sequence ID" value="WKA10250.1"/>
    <property type="molecule type" value="Genomic_DNA"/>
</dbReference>
<keyword evidence="8" id="KW-0560">Oxidoreductase</keyword>
<evidence type="ECO:0000256" key="7">
    <source>
        <dbReference type="ARBA" id="ARBA00022989"/>
    </source>
</evidence>
<evidence type="ECO:0000256" key="10">
    <source>
        <dbReference type="ARBA" id="ARBA00023033"/>
    </source>
</evidence>
<dbReference type="SUPFAM" id="SSF48264">
    <property type="entry name" value="Cytochrome P450"/>
    <property type="match status" value="1"/>
</dbReference>
<keyword evidence="7" id="KW-1133">Transmembrane helix</keyword>
<protein>
    <submittedName>
        <fullName evidence="12">Uncharacterized protein</fullName>
    </submittedName>
</protein>
<keyword evidence="4" id="KW-0349">Heme</keyword>
<evidence type="ECO:0000256" key="3">
    <source>
        <dbReference type="ARBA" id="ARBA00010617"/>
    </source>
</evidence>
<evidence type="ECO:0000313" key="13">
    <source>
        <dbReference type="Proteomes" id="UP001227230"/>
    </source>
</evidence>
<keyword evidence="13" id="KW-1185">Reference proteome</keyword>
<dbReference type="Proteomes" id="UP001227230">
    <property type="component" value="Chromosome 18"/>
</dbReference>
<comment type="similarity">
    <text evidence="3">Belongs to the cytochrome P450 family.</text>
</comment>
<dbReference type="Gene3D" id="1.10.630.10">
    <property type="entry name" value="Cytochrome P450"/>
    <property type="match status" value="1"/>
</dbReference>
<evidence type="ECO:0000256" key="4">
    <source>
        <dbReference type="ARBA" id="ARBA00022617"/>
    </source>
</evidence>
<evidence type="ECO:0000256" key="8">
    <source>
        <dbReference type="ARBA" id="ARBA00023002"/>
    </source>
</evidence>
<evidence type="ECO:0000256" key="1">
    <source>
        <dbReference type="ARBA" id="ARBA00001971"/>
    </source>
</evidence>
<keyword evidence="11" id="KW-0472">Membrane</keyword>
<evidence type="ECO:0000256" key="9">
    <source>
        <dbReference type="ARBA" id="ARBA00023004"/>
    </source>
</evidence>
<organism evidence="12 13">
    <name type="scientific">Vitis vinifera</name>
    <name type="common">Grape</name>
    <dbReference type="NCBI Taxonomy" id="29760"/>
    <lineage>
        <taxon>Eukaryota</taxon>
        <taxon>Viridiplantae</taxon>
        <taxon>Streptophyta</taxon>
        <taxon>Embryophyta</taxon>
        <taxon>Tracheophyta</taxon>
        <taxon>Spermatophyta</taxon>
        <taxon>Magnoliopsida</taxon>
        <taxon>eudicotyledons</taxon>
        <taxon>Gunneridae</taxon>
        <taxon>Pentapetalae</taxon>
        <taxon>rosids</taxon>
        <taxon>Vitales</taxon>
        <taxon>Vitaceae</taxon>
        <taxon>Viteae</taxon>
        <taxon>Vitis</taxon>
    </lineage>
</organism>
<evidence type="ECO:0000256" key="5">
    <source>
        <dbReference type="ARBA" id="ARBA00022692"/>
    </source>
</evidence>
<keyword evidence="6" id="KW-0479">Metal-binding</keyword>
<name>A0ABY9DRK7_VITVI</name>
<dbReference type="InterPro" id="IPR001128">
    <property type="entry name" value="Cyt_P450"/>
</dbReference>
<evidence type="ECO:0000256" key="6">
    <source>
        <dbReference type="ARBA" id="ARBA00022723"/>
    </source>
</evidence>
<evidence type="ECO:0000256" key="11">
    <source>
        <dbReference type="ARBA" id="ARBA00023136"/>
    </source>
</evidence>
<keyword evidence="5" id="KW-0812">Transmembrane</keyword>